<organism evidence="1 2">
    <name type="scientific">Chlamydomonas incerta</name>
    <dbReference type="NCBI Taxonomy" id="51695"/>
    <lineage>
        <taxon>Eukaryota</taxon>
        <taxon>Viridiplantae</taxon>
        <taxon>Chlorophyta</taxon>
        <taxon>core chlorophytes</taxon>
        <taxon>Chlorophyceae</taxon>
        <taxon>CS clade</taxon>
        <taxon>Chlamydomonadales</taxon>
        <taxon>Chlamydomonadaceae</taxon>
        <taxon>Chlamydomonas</taxon>
    </lineage>
</organism>
<evidence type="ECO:0000313" key="1">
    <source>
        <dbReference type="EMBL" id="KAG2443673.1"/>
    </source>
</evidence>
<dbReference type="AlphaFoldDB" id="A0A835WAA0"/>
<protein>
    <submittedName>
        <fullName evidence="1">Uncharacterized protein</fullName>
    </submittedName>
</protein>
<gene>
    <name evidence="1" type="ORF">HXX76_002021</name>
</gene>
<reference evidence="1" key="1">
    <citation type="journal article" date="2020" name="bioRxiv">
        <title>Comparative genomics of Chlamydomonas.</title>
        <authorList>
            <person name="Craig R.J."/>
            <person name="Hasan A.R."/>
            <person name="Ness R.W."/>
            <person name="Keightley P.D."/>
        </authorList>
    </citation>
    <scope>NUCLEOTIDE SEQUENCE</scope>
    <source>
        <strain evidence="1">SAG 7.73</strain>
    </source>
</reference>
<dbReference type="Proteomes" id="UP000650467">
    <property type="component" value="Unassembled WGS sequence"/>
</dbReference>
<proteinExistence type="predicted"/>
<dbReference type="OrthoDB" id="10606380at2759"/>
<evidence type="ECO:0000313" key="2">
    <source>
        <dbReference type="Proteomes" id="UP000650467"/>
    </source>
</evidence>
<name>A0A835WAA0_CHLIN</name>
<accession>A0A835WAA0</accession>
<keyword evidence="2" id="KW-1185">Reference proteome</keyword>
<comment type="caution">
    <text evidence="1">The sequence shown here is derived from an EMBL/GenBank/DDBJ whole genome shotgun (WGS) entry which is preliminary data.</text>
</comment>
<sequence length="204" mass="21391">MAAPAKYLDEFQLSAVIKHGGADTADDVTADLAADVVVASHKAQALKALDKDVIPSVAVDQLARNAQLVASRGDAAAVTRGDLSNFKAELLADLKVGFLADLKVELLAAMAEQAAASNRNLVARMQNSQAFADTPYTVLVREKATAGAAALGAEPAGFPVNNDSLFTLTTSAINQLAQHYGEEFAGNGVVERRKAVARFIGVRW</sequence>
<dbReference type="EMBL" id="JAEHOC010000003">
    <property type="protein sequence ID" value="KAG2443673.1"/>
    <property type="molecule type" value="Genomic_DNA"/>
</dbReference>